<name>Q9A013_STRP1</name>
<dbReference type="PATRIC" id="fig|160490.10.peg.845"/>
<gene>
    <name evidence="1" type="ordered locus">SPy_0979</name>
</gene>
<evidence type="ECO:0008006" key="3">
    <source>
        <dbReference type="Google" id="ProtNLM"/>
    </source>
</evidence>
<sequence length="82" mass="9657">MAKIDIIDNYETLLISVEEIRASLESLHAWLDKDIDWDSQCDWYDFISQHSSQIAILNLIMYRLDSLEVEHRSVIENTMKGK</sequence>
<evidence type="ECO:0000313" key="1">
    <source>
        <dbReference type="EMBL" id="AAK33884.1"/>
    </source>
</evidence>
<dbReference type="EMBL" id="AE004092">
    <property type="protein sequence ID" value="AAK33884.1"/>
    <property type="molecule type" value="Genomic_DNA"/>
</dbReference>
<dbReference type="HOGENOM" id="CLU_2556892_0_0_9"/>
<protein>
    <recommendedName>
        <fullName evidence="3">Phage protein</fullName>
    </recommendedName>
</protein>
<keyword evidence="2" id="KW-1185">Reference proteome</keyword>
<reference evidence="1 2" key="1">
    <citation type="journal article" date="2001" name="Proc. Natl. Acad. Sci. U.S.A.">
        <title>Complete genome sequence of an M1 strain of Streptococcus pyogenes.</title>
        <authorList>
            <person name="Ferretti J.J."/>
            <person name="McShan W.M."/>
            <person name="Adjic D."/>
            <person name="Savic D."/>
            <person name="Savic G."/>
            <person name="Lyon K."/>
            <person name="Primeaux C."/>
            <person name="Sezate S.S."/>
            <person name="Surorov A.N."/>
            <person name="Kenton S."/>
            <person name="Lai H."/>
            <person name="Lin S."/>
            <person name="Qian Y."/>
            <person name="Jia H.G."/>
            <person name="Najar F.Z."/>
            <person name="Ren Q."/>
            <person name="Zhu H."/>
            <person name="Song L."/>
            <person name="White J."/>
            <person name="Yuan X."/>
            <person name="Clifton S.W."/>
            <person name="Roe B.A."/>
            <person name="McLaughlin R.E."/>
        </authorList>
    </citation>
    <scope>NUCLEOTIDE SEQUENCE [LARGE SCALE GENOMIC DNA]</scope>
    <source>
        <strain evidence="2">ATCC 700294 / SF370 / Serotype M1</strain>
    </source>
</reference>
<dbReference type="Proteomes" id="UP000000750">
    <property type="component" value="Chromosome"/>
</dbReference>
<accession>Q9A013</accession>
<proteinExistence type="predicted"/>
<dbReference type="KEGG" id="spy:SPy_0979"/>
<dbReference type="AlphaFoldDB" id="Q9A013"/>
<evidence type="ECO:0000313" key="2">
    <source>
        <dbReference type="Proteomes" id="UP000000750"/>
    </source>
</evidence>
<organism evidence="1 2">
    <name type="scientific">Streptococcus pyogenes serotype M1</name>
    <dbReference type="NCBI Taxonomy" id="301447"/>
    <lineage>
        <taxon>Bacteria</taxon>
        <taxon>Bacillati</taxon>
        <taxon>Bacillota</taxon>
        <taxon>Bacilli</taxon>
        <taxon>Lactobacillales</taxon>
        <taxon>Streptococcaceae</taxon>
        <taxon>Streptococcus</taxon>
    </lineage>
</organism>